<evidence type="ECO:0000313" key="1">
    <source>
        <dbReference type="EMBL" id="CAE8639241.1"/>
    </source>
</evidence>
<accession>A0A813HMF6</accession>
<organism evidence="1 2">
    <name type="scientific">Polarella glacialis</name>
    <name type="common">Dinoflagellate</name>
    <dbReference type="NCBI Taxonomy" id="89957"/>
    <lineage>
        <taxon>Eukaryota</taxon>
        <taxon>Sar</taxon>
        <taxon>Alveolata</taxon>
        <taxon>Dinophyceae</taxon>
        <taxon>Suessiales</taxon>
        <taxon>Suessiaceae</taxon>
        <taxon>Polarella</taxon>
    </lineage>
</organism>
<reference evidence="1" key="1">
    <citation type="submission" date="2021-02" db="EMBL/GenBank/DDBJ databases">
        <authorList>
            <person name="Dougan E. K."/>
            <person name="Rhodes N."/>
            <person name="Thang M."/>
            <person name="Chan C."/>
        </authorList>
    </citation>
    <scope>NUCLEOTIDE SEQUENCE</scope>
</reference>
<dbReference type="EMBL" id="CAJNNV010032190">
    <property type="protein sequence ID" value="CAE8639241.1"/>
    <property type="molecule type" value="Genomic_DNA"/>
</dbReference>
<proteinExistence type="predicted"/>
<evidence type="ECO:0000313" key="2">
    <source>
        <dbReference type="Proteomes" id="UP000654075"/>
    </source>
</evidence>
<dbReference type="AlphaFoldDB" id="A0A813HMF6"/>
<gene>
    <name evidence="1" type="ORF">PGLA1383_LOCUS54287</name>
</gene>
<name>A0A813HMF6_POLGL</name>
<sequence length="246" mass="27277">MRMSHLVDILTSMPLEVLVKEVRAEGSFLHAHFEVLEHVSCAKIPRLVLRHASTGTEVDVISDLADPSAPVRDEVTRSLLGWDPRVRELACLIGDWARLYQAEMPPKIGFPNSYTFRLTGFHYLMIRPRGPLLPALAATGTSLCSAALSPGQMTAVRQLSAKELFLEWLGHLAAAGDPDRGLWANLRKPWETGPGPQKVRWGVIDPVSGRNLTNFRGMQPGVIANVAREVICDENTRFSSLRHSRL</sequence>
<dbReference type="Proteomes" id="UP000654075">
    <property type="component" value="Unassembled WGS sequence"/>
</dbReference>
<keyword evidence="2" id="KW-1185">Reference proteome</keyword>
<dbReference type="OrthoDB" id="407432at2759"/>
<protein>
    <submittedName>
        <fullName evidence="1">Uncharacterized protein</fullName>
    </submittedName>
</protein>
<comment type="caution">
    <text evidence="1">The sequence shown here is derived from an EMBL/GenBank/DDBJ whole genome shotgun (WGS) entry which is preliminary data.</text>
</comment>